<organism evidence="1 2">
    <name type="scientific">Phasianus colchicus</name>
    <name type="common">Common pheasant</name>
    <dbReference type="NCBI Taxonomy" id="9054"/>
    <lineage>
        <taxon>Eukaryota</taxon>
        <taxon>Metazoa</taxon>
        <taxon>Chordata</taxon>
        <taxon>Craniata</taxon>
        <taxon>Vertebrata</taxon>
        <taxon>Euteleostomi</taxon>
        <taxon>Archelosauria</taxon>
        <taxon>Archosauria</taxon>
        <taxon>Dinosauria</taxon>
        <taxon>Saurischia</taxon>
        <taxon>Theropoda</taxon>
        <taxon>Coelurosauria</taxon>
        <taxon>Aves</taxon>
        <taxon>Neognathae</taxon>
        <taxon>Galloanserae</taxon>
        <taxon>Galliformes</taxon>
        <taxon>Phasianidae</taxon>
        <taxon>Phasianinae</taxon>
        <taxon>Phasianus</taxon>
    </lineage>
</organism>
<evidence type="ECO:0000313" key="2">
    <source>
        <dbReference type="Proteomes" id="UP000472261"/>
    </source>
</evidence>
<dbReference type="AlphaFoldDB" id="A0A669P5W6"/>
<accession>A0A669P5W6</accession>
<name>A0A669P5W6_PHACC</name>
<protein>
    <submittedName>
        <fullName evidence="1">Uncharacterized protein</fullName>
    </submittedName>
</protein>
<reference evidence="1" key="1">
    <citation type="submission" date="2025-08" db="UniProtKB">
        <authorList>
            <consortium name="Ensembl"/>
        </authorList>
    </citation>
    <scope>IDENTIFICATION</scope>
</reference>
<reference evidence="1" key="2">
    <citation type="submission" date="2025-09" db="UniProtKB">
        <authorList>
            <consortium name="Ensembl"/>
        </authorList>
    </citation>
    <scope>IDENTIFICATION</scope>
</reference>
<dbReference type="Proteomes" id="UP000472261">
    <property type="component" value="Unplaced"/>
</dbReference>
<dbReference type="Ensembl" id="ENSPCLT00000003531.1">
    <property type="protein sequence ID" value="ENSPCLP00000002565.1"/>
    <property type="gene ID" value="ENSPCLG00000002188.1"/>
</dbReference>
<evidence type="ECO:0000313" key="1">
    <source>
        <dbReference type="Ensembl" id="ENSPCLP00000002565.1"/>
    </source>
</evidence>
<keyword evidence="2" id="KW-1185">Reference proteome</keyword>
<proteinExistence type="predicted"/>
<sequence>MCFTCVGSQLSMSSSKASNFSGPLQLYLKLNEKKGKELAPEIYCLLVTTVRPCVTMLYFRILAIKQHIFVGINLHLNKQGILAGNFLTSHFD</sequence>